<dbReference type="EMBL" id="QEAM01000092">
    <property type="protein sequence ID" value="TPX46850.1"/>
    <property type="molecule type" value="Genomic_DNA"/>
</dbReference>
<dbReference type="VEuPathDB" id="FungiDB:SeMB42_g02688"/>
<reference evidence="2 3" key="1">
    <citation type="journal article" date="2019" name="Sci. Rep.">
        <title>Comparative genomics of chytrid fungi reveal insights into the obligate biotrophic and pathogenic lifestyle of Synchytrium endobioticum.</title>
        <authorList>
            <person name="van de Vossenberg B.T.L.H."/>
            <person name="Warris S."/>
            <person name="Nguyen H.D.T."/>
            <person name="van Gent-Pelzer M.P.E."/>
            <person name="Joly D.L."/>
            <person name="van de Geest H.C."/>
            <person name="Bonants P.J.M."/>
            <person name="Smith D.S."/>
            <person name="Levesque C.A."/>
            <person name="van der Lee T.A.J."/>
        </authorList>
    </citation>
    <scope>NUCLEOTIDE SEQUENCE [LARGE SCALE GENOMIC DNA]</scope>
    <source>
        <strain evidence="2 3">LEV6574</strain>
    </source>
</reference>
<feature type="signal peptide" evidence="1">
    <location>
        <begin position="1"/>
        <end position="29"/>
    </location>
</feature>
<keyword evidence="1" id="KW-0732">Signal</keyword>
<sequence>MLPRFLIQMSLRIATPLLALVLLALSVLANGPGTDGQFFEGICDGGYGSDVYGMIRQCCHGPHLQWLERKDNATDYHCLVSKEITQPFKDCCKGLNDGNHAFGVDIVTMQWVAF</sequence>
<dbReference type="AlphaFoldDB" id="A0A507D7N5"/>
<evidence type="ECO:0000256" key="1">
    <source>
        <dbReference type="SAM" id="SignalP"/>
    </source>
</evidence>
<gene>
    <name evidence="2" type="ORF">SeLEV6574_g02983</name>
</gene>
<name>A0A507D7N5_9FUNG</name>
<evidence type="ECO:0000313" key="3">
    <source>
        <dbReference type="Proteomes" id="UP000320475"/>
    </source>
</evidence>
<proteinExistence type="predicted"/>
<evidence type="ECO:0000313" key="2">
    <source>
        <dbReference type="EMBL" id="TPX46850.1"/>
    </source>
</evidence>
<comment type="caution">
    <text evidence="2">The sequence shown here is derived from an EMBL/GenBank/DDBJ whole genome shotgun (WGS) entry which is preliminary data.</text>
</comment>
<feature type="chain" id="PRO_5021283527" evidence="1">
    <location>
        <begin position="30"/>
        <end position="114"/>
    </location>
</feature>
<organism evidence="2 3">
    <name type="scientific">Synchytrium endobioticum</name>
    <dbReference type="NCBI Taxonomy" id="286115"/>
    <lineage>
        <taxon>Eukaryota</taxon>
        <taxon>Fungi</taxon>
        <taxon>Fungi incertae sedis</taxon>
        <taxon>Chytridiomycota</taxon>
        <taxon>Chytridiomycota incertae sedis</taxon>
        <taxon>Chytridiomycetes</taxon>
        <taxon>Synchytriales</taxon>
        <taxon>Synchytriaceae</taxon>
        <taxon>Synchytrium</taxon>
    </lineage>
</organism>
<protein>
    <submittedName>
        <fullName evidence="2">Uncharacterized protein</fullName>
    </submittedName>
</protein>
<dbReference type="Proteomes" id="UP000320475">
    <property type="component" value="Unassembled WGS sequence"/>
</dbReference>
<accession>A0A507D7N5</accession>